<dbReference type="InterPro" id="IPR027417">
    <property type="entry name" value="P-loop_NTPase"/>
</dbReference>
<protein>
    <recommendedName>
        <fullName evidence="2">Helicase HerA central domain-containing protein</fullName>
    </recommendedName>
</protein>
<dbReference type="RefSeq" id="WP_230098144.1">
    <property type="nucleotide sequence ID" value="NZ_CAKKNT010000003.1"/>
</dbReference>
<reference evidence="3 4" key="1">
    <citation type="submission" date="2021-11" db="EMBL/GenBank/DDBJ databases">
        <authorList>
            <person name="Depoorter E."/>
        </authorList>
    </citation>
    <scope>NUCLEOTIDE SEQUENCE [LARGE SCALE GENOMIC DNA]</scope>
    <source>
        <strain evidence="3 4">LMG 24286</strain>
    </source>
</reference>
<evidence type="ECO:0000259" key="2">
    <source>
        <dbReference type="Pfam" id="PF01935"/>
    </source>
</evidence>
<feature type="compositionally biased region" description="Basic and acidic residues" evidence="1">
    <location>
        <begin position="618"/>
        <end position="630"/>
    </location>
</feature>
<proteinExistence type="predicted"/>
<evidence type="ECO:0000256" key="1">
    <source>
        <dbReference type="SAM" id="MobiDB-lite"/>
    </source>
</evidence>
<feature type="domain" description="Helicase HerA central" evidence="2">
    <location>
        <begin position="140"/>
        <end position="355"/>
    </location>
</feature>
<dbReference type="EMBL" id="CAKKNT010000003">
    <property type="protein sequence ID" value="CAH0418039.1"/>
    <property type="molecule type" value="Genomic_DNA"/>
</dbReference>
<name>A0ABN8BNN7_9LACO</name>
<accession>A0ABN8BNN7</accession>
<evidence type="ECO:0000313" key="3">
    <source>
        <dbReference type="EMBL" id="CAH0418039.1"/>
    </source>
</evidence>
<dbReference type="PANTHER" id="PTHR42957:SF1">
    <property type="entry name" value="HELICASE MJ1565-RELATED"/>
    <property type="match status" value="1"/>
</dbReference>
<dbReference type="Pfam" id="PF01935">
    <property type="entry name" value="DUF87"/>
    <property type="match status" value="1"/>
</dbReference>
<comment type="caution">
    <text evidence="3">The sequence shown here is derived from an EMBL/GenBank/DDBJ whole genome shotgun (WGS) entry which is preliminary data.</text>
</comment>
<feature type="region of interest" description="Disordered" evidence="1">
    <location>
        <begin position="599"/>
        <end position="630"/>
    </location>
</feature>
<organism evidence="3 4">
    <name type="scientific">Periweissella ghanensis</name>
    <dbReference type="NCBI Taxonomy" id="467997"/>
    <lineage>
        <taxon>Bacteria</taxon>
        <taxon>Bacillati</taxon>
        <taxon>Bacillota</taxon>
        <taxon>Bacilli</taxon>
        <taxon>Lactobacillales</taxon>
        <taxon>Lactobacillaceae</taxon>
        <taxon>Periweissella</taxon>
    </lineage>
</organism>
<dbReference type="SUPFAM" id="SSF52540">
    <property type="entry name" value="P-loop containing nucleoside triphosphate hydrolases"/>
    <property type="match status" value="1"/>
</dbReference>
<evidence type="ECO:0000313" key="4">
    <source>
        <dbReference type="Proteomes" id="UP000789719"/>
    </source>
</evidence>
<dbReference type="PANTHER" id="PTHR42957">
    <property type="entry name" value="HELICASE MJ1565-RELATED"/>
    <property type="match status" value="1"/>
</dbReference>
<dbReference type="InterPro" id="IPR002789">
    <property type="entry name" value="HerA_central"/>
</dbReference>
<dbReference type="InterPro" id="IPR008571">
    <property type="entry name" value="HerA-like"/>
</dbReference>
<gene>
    <name evidence="3" type="ORF">WGH24286_00455</name>
</gene>
<dbReference type="Proteomes" id="UP000789719">
    <property type="component" value="Unassembled WGS sequence"/>
</dbReference>
<keyword evidence="4" id="KW-1185">Reference proteome</keyword>
<sequence>MTSRSAKKLGVIIAVDGDIAQVGMYEMSNDTEYLWYGDVLSGVKVGAFVTINQDDVKIIASVVSEKIIDQQNTIKSKEFDNRYNPNSINRIVQLKSKGVISDGKFEVTSKFVPMIGNEVSVTTKAELGVIYGISKAIARIEIGNSLLEGQKIELPINQFFASHIGIFGNTGSGKSNTLHRLFIQLFRTKHKQGIIDSGSQFYVIDFNGEYTSAGQFAIEEAHKKVYKLNTRNGGKGDKLPILQSYLFDADILAILFDARPATQVPFLRSALSLWNSSNFTGQSFTRFVVGTLKAILKSGNDATADSIDNWVNVAKKYVDEQLFDNLNKLKYNSSTEGYEGVNGFKYINKNTEISINQMKVLKFDKIGSQIIDAFDGMGEMQKLKMHLEFQKVHVSAWKSTNIEHINPLFKRIEAAFDALEKVVEVVDIKEEPLPYTTLNVISLVNTNQEVKRVIPMLLSKMIYDEQKRDVNGGKPKMTKHLIIDEAHNILNGSHHNVGDDWQDYRLSVFEEIIKEGRKFGFYLTLSSQRPADISPTILSQVHNYVIHRLVNDKDLQMLENTMPTLDRASFRMIPMLGKGEAIITGNALSVPTLVKIPKEAEHRPDSDDVELTEVWTRSGKEDTEKFQKVE</sequence>
<dbReference type="Gene3D" id="3.40.50.300">
    <property type="entry name" value="P-loop containing nucleotide triphosphate hydrolases"/>
    <property type="match status" value="2"/>
</dbReference>